<evidence type="ECO:0000256" key="8">
    <source>
        <dbReference type="ARBA" id="ARBA00023288"/>
    </source>
</evidence>
<evidence type="ECO:0000256" key="2">
    <source>
        <dbReference type="ARBA" id="ARBA00008520"/>
    </source>
</evidence>
<evidence type="ECO:0000256" key="1">
    <source>
        <dbReference type="ARBA" id="ARBA00004418"/>
    </source>
</evidence>
<feature type="chain" id="PRO_5026673538" evidence="9">
    <location>
        <begin position="26"/>
        <end position="489"/>
    </location>
</feature>
<dbReference type="SUPFAM" id="SSF53850">
    <property type="entry name" value="Periplasmic binding protein-like II"/>
    <property type="match status" value="1"/>
</dbReference>
<accession>A0A6M1SY28</accession>
<organism evidence="10 11">
    <name type="scientific">Devosia aurantiaca</name>
    <dbReference type="NCBI Taxonomy" id="2714858"/>
    <lineage>
        <taxon>Bacteria</taxon>
        <taxon>Pseudomonadati</taxon>
        <taxon>Pseudomonadota</taxon>
        <taxon>Alphaproteobacteria</taxon>
        <taxon>Hyphomicrobiales</taxon>
        <taxon>Devosiaceae</taxon>
        <taxon>Devosia</taxon>
    </lineage>
</organism>
<dbReference type="InterPro" id="IPR050490">
    <property type="entry name" value="Bact_solute-bd_prot1"/>
</dbReference>
<keyword evidence="5" id="KW-0574">Periplasm</keyword>
<sequence length="489" mass="53473">MTFKKLLLATTAVAMLGASIVPAMAQTTLRLVSKDLLTTNPDDVRLIEEIEAGLKAKGHDIDIQTIDLPSGTAAYADALGVMLLSGDIPDVIYFQGGDQKMAEQGILEDLTPWIEGSENIKAALWPHNVERLANYPYLLYIYPPRGPQPVIRQDWLDELGLEAPTTVEEYEALFQAIHDADLDGDGTPGNTLGLTGFGNTSELDSIFNQAFGVTGTWMKNAEGQWVNSRVTDAEKAKIEFYARLAEKGLFDKEFVTNTFDVKEDKFYTGKAGVIFGSSPEVIDIYAGKMRQAHPGEEIELAVLPAPTGPGGQGLAAVDVSKESRGWAISSLSENKEAAVALLDFMASKEGQDLERLGFADVHHTVGADGAVTFTDQISTWYARFFNAANWTPPTPLLSPTAQTALDNIKNGFVADNAFVWPAEYAAEVDAAEQVYRSWVARFVTGEATLDQWQQFVDEYNPRAVHAWRSMRRRCWAASSATTRATPPPP</sequence>
<evidence type="ECO:0000256" key="5">
    <source>
        <dbReference type="ARBA" id="ARBA00022764"/>
    </source>
</evidence>
<reference evidence="10 11" key="2">
    <citation type="submission" date="2020-03" db="EMBL/GenBank/DDBJ databases">
        <title>Devosia chinhatensis sp. nov., isolated from a hexachlorocyclohexane (HCH) dump site in India.</title>
        <authorList>
            <person name="Kumar M."/>
            <person name="Lal R."/>
        </authorList>
    </citation>
    <scope>NUCLEOTIDE SEQUENCE [LARGE SCALE GENOMIC DNA]</scope>
    <source>
        <strain evidence="10 11">H239</strain>
    </source>
</reference>
<keyword evidence="6" id="KW-0472">Membrane</keyword>
<keyword evidence="4 9" id="KW-0732">Signal</keyword>
<reference evidence="10 11" key="1">
    <citation type="submission" date="2020-02" db="EMBL/GenBank/DDBJ databases">
        <authorList>
            <person name="Khan S.A."/>
            <person name="Jeon C.O."/>
            <person name="Chun B.H."/>
        </authorList>
    </citation>
    <scope>NUCLEOTIDE SEQUENCE [LARGE SCALE GENOMIC DNA]</scope>
    <source>
        <strain evidence="10 11">H239</strain>
    </source>
</reference>
<keyword evidence="11" id="KW-1185">Reference proteome</keyword>
<protein>
    <submittedName>
        <fullName evidence="10">Extracellular solute-binding protein</fullName>
    </submittedName>
</protein>
<keyword evidence="7" id="KW-0564">Palmitate</keyword>
<evidence type="ECO:0000313" key="10">
    <source>
        <dbReference type="EMBL" id="NGP19183.1"/>
    </source>
</evidence>
<keyword evidence="8" id="KW-0449">Lipoprotein</keyword>
<dbReference type="InterPro" id="IPR006059">
    <property type="entry name" value="SBP"/>
</dbReference>
<evidence type="ECO:0000313" key="11">
    <source>
        <dbReference type="Proteomes" id="UP000474802"/>
    </source>
</evidence>
<keyword evidence="3" id="KW-1003">Cell membrane</keyword>
<evidence type="ECO:0000256" key="6">
    <source>
        <dbReference type="ARBA" id="ARBA00023136"/>
    </source>
</evidence>
<dbReference type="PANTHER" id="PTHR43649:SF33">
    <property type="entry name" value="POLYGALACTURONAN_RHAMNOGALACTURONAN-BINDING PROTEIN YTCQ"/>
    <property type="match status" value="1"/>
</dbReference>
<dbReference type="Pfam" id="PF01547">
    <property type="entry name" value="SBP_bac_1"/>
    <property type="match status" value="1"/>
</dbReference>
<dbReference type="EMBL" id="JAALFG010000005">
    <property type="protein sequence ID" value="NGP19183.1"/>
    <property type="molecule type" value="Genomic_DNA"/>
</dbReference>
<feature type="signal peptide" evidence="9">
    <location>
        <begin position="1"/>
        <end position="25"/>
    </location>
</feature>
<comment type="subcellular location">
    <subcellularLocation>
        <location evidence="1">Periplasm</location>
    </subcellularLocation>
</comment>
<evidence type="ECO:0000256" key="7">
    <source>
        <dbReference type="ARBA" id="ARBA00023139"/>
    </source>
</evidence>
<dbReference type="AlphaFoldDB" id="A0A6M1SY28"/>
<dbReference type="PANTHER" id="PTHR43649">
    <property type="entry name" value="ARABINOSE-BINDING PROTEIN-RELATED"/>
    <property type="match status" value="1"/>
</dbReference>
<proteinExistence type="inferred from homology"/>
<evidence type="ECO:0000256" key="4">
    <source>
        <dbReference type="ARBA" id="ARBA00022729"/>
    </source>
</evidence>
<name>A0A6M1SY28_9HYPH</name>
<gene>
    <name evidence="10" type="ORF">G5575_17450</name>
</gene>
<comment type="caution">
    <text evidence="10">The sequence shown here is derived from an EMBL/GenBank/DDBJ whole genome shotgun (WGS) entry which is preliminary data.</text>
</comment>
<comment type="similarity">
    <text evidence="2">Belongs to the bacterial solute-binding protein 1 family.</text>
</comment>
<dbReference type="GO" id="GO:0042597">
    <property type="term" value="C:periplasmic space"/>
    <property type="evidence" value="ECO:0007669"/>
    <property type="project" value="UniProtKB-SubCell"/>
</dbReference>
<evidence type="ECO:0000256" key="9">
    <source>
        <dbReference type="SAM" id="SignalP"/>
    </source>
</evidence>
<dbReference type="Proteomes" id="UP000474802">
    <property type="component" value="Unassembled WGS sequence"/>
</dbReference>
<dbReference type="Gene3D" id="3.40.190.10">
    <property type="entry name" value="Periplasmic binding protein-like II"/>
    <property type="match status" value="2"/>
</dbReference>
<dbReference type="RefSeq" id="WP_164535441.1">
    <property type="nucleotide sequence ID" value="NZ_JAALFG010000005.1"/>
</dbReference>
<evidence type="ECO:0000256" key="3">
    <source>
        <dbReference type="ARBA" id="ARBA00022475"/>
    </source>
</evidence>